<organism evidence="1 2">
    <name type="scientific">Haloechinothrix aidingensis</name>
    <dbReference type="NCBI Taxonomy" id="2752311"/>
    <lineage>
        <taxon>Bacteria</taxon>
        <taxon>Bacillati</taxon>
        <taxon>Actinomycetota</taxon>
        <taxon>Actinomycetes</taxon>
        <taxon>Pseudonocardiales</taxon>
        <taxon>Pseudonocardiaceae</taxon>
        <taxon>Haloechinothrix</taxon>
    </lineage>
</organism>
<dbReference type="Proteomes" id="UP000582974">
    <property type="component" value="Unassembled WGS sequence"/>
</dbReference>
<dbReference type="EMBL" id="JACCKD010000002">
    <property type="protein sequence ID" value="MBA0125137.1"/>
    <property type="molecule type" value="Genomic_DNA"/>
</dbReference>
<keyword evidence="2" id="KW-1185">Reference proteome</keyword>
<dbReference type="RefSeq" id="WP_180891971.1">
    <property type="nucleotide sequence ID" value="NZ_JACCKD010000002.1"/>
</dbReference>
<evidence type="ECO:0000313" key="1">
    <source>
        <dbReference type="EMBL" id="MBA0125137.1"/>
    </source>
</evidence>
<name>A0A838A8M9_9PSEU</name>
<reference evidence="1 2" key="1">
    <citation type="submission" date="2020-07" db="EMBL/GenBank/DDBJ databases">
        <title>Genome of Haloechinothrix sp.</title>
        <authorList>
            <person name="Tang S.-K."/>
            <person name="Yang L."/>
            <person name="Zhu W.-Y."/>
        </authorList>
    </citation>
    <scope>NUCLEOTIDE SEQUENCE [LARGE SCALE GENOMIC DNA]</scope>
    <source>
        <strain evidence="1 2">YIM 98757</strain>
    </source>
</reference>
<sequence length="49" mass="5410">MRAVLPSEDAADRIVAASGGRLMKYRCPVDDGWHLSYPATEHATLIDPR</sequence>
<evidence type="ECO:0000313" key="2">
    <source>
        <dbReference type="Proteomes" id="UP000582974"/>
    </source>
</evidence>
<accession>A0A838A8M9</accession>
<gene>
    <name evidence="1" type="ORF">H0B56_06245</name>
</gene>
<protein>
    <submittedName>
        <fullName evidence="1">Uncharacterized protein</fullName>
    </submittedName>
</protein>
<dbReference type="AlphaFoldDB" id="A0A838A8M9"/>
<proteinExistence type="predicted"/>
<comment type="caution">
    <text evidence="1">The sequence shown here is derived from an EMBL/GenBank/DDBJ whole genome shotgun (WGS) entry which is preliminary data.</text>
</comment>